<keyword evidence="2" id="KW-1185">Reference proteome</keyword>
<proteinExistence type="predicted"/>
<dbReference type="AlphaFoldDB" id="A0A423PYC3"/>
<name>A0A423PYC3_9GAMM</name>
<gene>
    <name evidence="1" type="ORF">SAOR_01010</name>
</gene>
<evidence type="ECO:0000313" key="2">
    <source>
        <dbReference type="Proteomes" id="UP000283993"/>
    </source>
</evidence>
<dbReference type="EMBL" id="AYKH01000001">
    <property type="protein sequence ID" value="ROO30602.1"/>
    <property type="molecule type" value="Genomic_DNA"/>
</dbReference>
<comment type="caution">
    <text evidence="1">The sequence shown here is derived from an EMBL/GenBank/DDBJ whole genome shotgun (WGS) entry which is preliminary data.</text>
</comment>
<dbReference type="RefSeq" id="WP_123629809.1">
    <property type="nucleotide sequence ID" value="NZ_AYKH01000001.1"/>
</dbReference>
<reference evidence="1 2" key="1">
    <citation type="submission" date="2013-10" db="EMBL/GenBank/DDBJ databases">
        <title>Salinisphaera orenii MK-B5 Genome Sequencing.</title>
        <authorList>
            <person name="Lai Q."/>
            <person name="Li C."/>
            <person name="Shao Z."/>
        </authorList>
    </citation>
    <scope>NUCLEOTIDE SEQUENCE [LARGE SCALE GENOMIC DNA]</scope>
    <source>
        <strain evidence="1 2">MK-B5</strain>
    </source>
</reference>
<sequence>MSNLQDIAENHTERALVLLDYLDGEVVFGSPSELEQKANKIAASILMIREEIEQIHNAVHGKESQ</sequence>
<protein>
    <submittedName>
        <fullName evidence="1">Uncharacterized protein</fullName>
    </submittedName>
</protein>
<evidence type="ECO:0000313" key="1">
    <source>
        <dbReference type="EMBL" id="ROO30602.1"/>
    </source>
</evidence>
<dbReference type="Proteomes" id="UP000283993">
    <property type="component" value="Unassembled WGS sequence"/>
</dbReference>
<accession>A0A423PYC3</accession>
<organism evidence="1 2">
    <name type="scientific">Salinisphaera orenii MK-B5</name>
    <dbReference type="NCBI Taxonomy" id="856730"/>
    <lineage>
        <taxon>Bacteria</taxon>
        <taxon>Pseudomonadati</taxon>
        <taxon>Pseudomonadota</taxon>
        <taxon>Gammaproteobacteria</taxon>
        <taxon>Salinisphaerales</taxon>
        <taxon>Salinisphaeraceae</taxon>
        <taxon>Salinisphaera</taxon>
    </lineage>
</organism>